<dbReference type="Proteomes" id="UP000326268">
    <property type="component" value="Unassembled WGS sequence"/>
</dbReference>
<evidence type="ECO:0000313" key="2">
    <source>
        <dbReference type="Proteomes" id="UP000326268"/>
    </source>
</evidence>
<keyword evidence="2" id="KW-1185">Reference proteome</keyword>
<dbReference type="GeneID" id="43659217"/>
<dbReference type="RefSeq" id="XP_031922648.1">
    <property type="nucleotide sequence ID" value="XM_032074771.1"/>
</dbReference>
<reference evidence="1 2" key="1">
    <citation type="submission" date="2019-04" db="EMBL/GenBank/DDBJ databases">
        <title>Friends and foes A comparative genomics studyof 23 Aspergillus species from section Flavi.</title>
        <authorList>
            <consortium name="DOE Joint Genome Institute"/>
            <person name="Kjaerbolling I."/>
            <person name="Vesth T."/>
            <person name="Frisvad J.C."/>
            <person name="Nybo J.L."/>
            <person name="Theobald S."/>
            <person name="Kildgaard S."/>
            <person name="Isbrandt T."/>
            <person name="Kuo A."/>
            <person name="Sato A."/>
            <person name="Lyhne E.K."/>
            <person name="Kogle M.E."/>
            <person name="Wiebenga A."/>
            <person name="Kun R.S."/>
            <person name="Lubbers R.J."/>
            <person name="Makela M.R."/>
            <person name="Barry K."/>
            <person name="Chovatia M."/>
            <person name="Clum A."/>
            <person name="Daum C."/>
            <person name="Haridas S."/>
            <person name="He G."/>
            <person name="LaButti K."/>
            <person name="Lipzen A."/>
            <person name="Mondo S."/>
            <person name="Riley R."/>
            <person name="Salamov A."/>
            <person name="Simmons B.A."/>
            <person name="Magnuson J.K."/>
            <person name="Henrissat B."/>
            <person name="Mortensen U.H."/>
            <person name="Larsen T.O."/>
            <person name="Devries R.P."/>
            <person name="Grigoriev I.V."/>
            <person name="Machida M."/>
            <person name="Baker S.E."/>
            <person name="Andersen M.R."/>
        </authorList>
    </citation>
    <scope>NUCLEOTIDE SEQUENCE [LARGE SCALE GENOMIC DNA]</scope>
    <source>
        <strain evidence="1 2">CBS 763.97</strain>
    </source>
</reference>
<organism evidence="1 2">
    <name type="scientific">Aspergillus caelatus</name>
    <dbReference type="NCBI Taxonomy" id="61420"/>
    <lineage>
        <taxon>Eukaryota</taxon>
        <taxon>Fungi</taxon>
        <taxon>Dikarya</taxon>
        <taxon>Ascomycota</taxon>
        <taxon>Pezizomycotina</taxon>
        <taxon>Eurotiomycetes</taxon>
        <taxon>Eurotiomycetidae</taxon>
        <taxon>Eurotiales</taxon>
        <taxon>Aspergillaceae</taxon>
        <taxon>Aspergillus</taxon>
        <taxon>Aspergillus subgen. Circumdati</taxon>
    </lineage>
</organism>
<sequence length="284" mass="31874">MITRHESCPDGIAGHYSGAMFKDAPAFQDHILQQISERRQHGDGIHTDFMYTDIAPSWAESAYSTLEERRLICFKTYNPITQVLKLRAMATPLHNADQEWFARSREIWLNTGVLNPVERNMLLASANTKFRLTGYPFRGMEKAPNVGVQLNGTGLPRVVLESAFSQSGESLRNDMLDWLLGGENAVQVVILVNWRASQDTMLIRGDVDLYTLGRDGIPRLQERQQVYPRPPGPPGGQTLRLTRKMFFGNNIGSGRSPNEAFMMELDQLRAVAAMVMPSMGYQAA</sequence>
<dbReference type="AlphaFoldDB" id="A0A5N6ZPL9"/>
<protein>
    <submittedName>
        <fullName evidence="1">Uncharacterized protein</fullName>
    </submittedName>
</protein>
<evidence type="ECO:0000313" key="1">
    <source>
        <dbReference type="EMBL" id="KAE8359567.1"/>
    </source>
</evidence>
<accession>A0A5N6ZPL9</accession>
<dbReference type="OrthoDB" id="4471584at2759"/>
<proteinExistence type="predicted"/>
<gene>
    <name evidence="1" type="ORF">BDV27DRAFT_168447</name>
</gene>
<dbReference type="EMBL" id="ML737818">
    <property type="protein sequence ID" value="KAE8359567.1"/>
    <property type="molecule type" value="Genomic_DNA"/>
</dbReference>
<name>A0A5N6ZPL9_9EURO</name>